<evidence type="ECO:0000259" key="4">
    <source>
        <dbReference type="PROSITE" id="PS52004"/>
    </source>
</evidence>
<dbReference type="KEGG" id="pfla:Pflav_013300"/>
<dbReference type="GO" id="GO:0004312">
    <property type="term" value="F:fatty acid synthase activity"/>
    <property type="evidence" value="ECO:0007669"/>
    <property type="project" value="TreeGrafter"/>
</dbReference>
<accession>A0A6F8XM75</accession>
<dbReference type="Proteomes" id="UP000502508">
    <property type="component" value="Chromosome"/>
</dbReference>
<dbReference type="Pfam" id="PF00109">
    <property type="entry name" value="ketoacyl-synt"/>
    <property type="match status" value="1"/>
</dbReference>
<protein>
    <recommendedName>
        <fullName evidence="4">Ketosynthase family 3 (KS3) domain-containing protein</fullName>
    </recommendedName>
</protein>
<dbReference type="InterPro" id="IPR050091">
    <property type="entry name" value="PKS_NRPS_Biosynth_Enz"/>
</dbReference>
<dbReference type="EMBL" id="AP022870">
    <property type="protein sequence ID" value="BCB74920.1"/>
    <property type="molecule type" value="Genomic_DNA"/>
</dbReference>
<dbReference type="Gene3D" id="3.40.47.10">
    <property type="match status" value="1"/>
</dbReference>
<dbReference type="PROSITE" id="PS00606">
    <property type="entry name" value="KS3_1"/>
    <property type="match status" value="1"/>
</dbReference>
<evidence type="ECO:0000256" key="3">
    <source>
        <dbReference type="ARBA" id="ARBA00022679"/>
    </source>
</evidence>
<dbReference type="SUPFAM" id="SSF53901">
    <property type="entry name" value="Thiolase-like"/>
    <property type="match status" value="1"/>
</dbReference>
<name>A0A6F8XM75_9ACTN</name>
<reference evidence="5 6" key="1">
    <citation type="submission" date="2020-03" db="EMBL/GenBank/DDBJ databases">
        <title>Whole genome shotgun sequence of Phytohabitans flavus NBRC 107702.</title>
        <authorList>
            <person name="Komaki H."/>
            <person name="Tamura T."/>
        </authorList>
    </citation>
    <scope>NUCLEOTIDE SEQUENCE [LARGE SCALE GENOMIC DNA]</scope>
    <source>
        <strain evidence="5 6">NBRC 107702</strain>
    </source>
</reference>
<organism evidence="5 6">
    <name type="scientific">Phytohabitans flavus</name>
    <dbReference type="NCBI Taxonomy" id="1076124"/>
    <lineage>
        <taxon>Bacteria</taxon>
        <taxon>Bacillati</taxon>
        <taxon>Actinomycetota</taxon>
        <taxon>Actinomycetes</taxon>
        <taxon>Micromonosporales</taxon>
        <taxon>Micromonosporaceae</taxon>
    </lineage>
</organism>
<dbReference type="PANTHER" id="PTHR43775">
    <property type="entry name" value="FATTY ACID SYNTHASE"/>
    <property type="match status" value="1"/>
</dbReference>
<keyword evidence="6" id="KW-1185">Reference proteome</keyword>
<evidence type="ECO:0000256" key="2">
    <source>
        <dbReference type="ARBA" id="ARBA00022553"/>
    </source>
</evidence>
<dbReference type="InterPro" id="IPR020841">
    <property type="entry name" value="PKS_Beta-ketoAc_synthase_dom"/>
</dbReference>
<dbReference type="AlphaFoldDB" id="A0A6F8XM75"/>
<dbReference type="GO" id="GO:0004315">
    <property type="term" value="F:3-oxoacyl-[acyl-carrier-protein] synthase activity"/>
    <property type="evidence" value="ECO:0007669"/>
    <property type="project" value="InterPro"/>
</dbReference>
<dbReference type="InterPro" id="IPR014030">
    <property type="entry name" value="Ketoacyl_synth_N"/>
</dbReference>
<keyword evidence="2" id="KW-0597">Phosphoprotein</keyword>
<dbReference type="InterPro" id="IPR018201">
    <property type="entry name" value="Ketoacyl_synth_AS"/>
</dbReference>
<dbReference type="PROSITE" id="PS52004">
    <property type="entry name" value="KS3_2"/>
    <property type="match status" value="1"/>
</dbReference>
<gene>
    <name evidence="5" type="ORF">Pflav_013300</name>
</gene>
<keyword evidence="3" id="KW-0808">Transferase</keyword>
<dbReference type="InterPro" id="IPR016039">
    <property type="entry name" value="Thiolase-like"/>
</dbReference>
<feature type="domain" description="Ketosynthase family 3 (KS3)" evidence="4">
    <location>
        <begin position="47"/>
        <end position="320"/>
    </location>
</feature>
<proteinExistence type="predicted"/>
<keyword evidence="1" id="KW-0596">Phosphopantetheine</keyword>
<evidence type="ECO:0000256" key="1">
    <source>
        <dbReference type="ARBA" id="ARBA00022450"/>
    </source>
</evidence>
<sequence>MNGDLKRVLELVQAGEISPTEGNRRLAALRAEKPAEPVATPAPVATSGRIAVVGMSCRFSGGASPEELWQSLVSGACSVREVPADRWDIGRYYDPDPHAPGRTNSRWGGFLDDVDAFDPLFFNLSGREAQSMDPQQRLFLEGCWTALEDAGYASDAVSATSCGVFAGAPASDYASESERCGADADARVMMGNDTAILAARISYLLNLRGPSVALNTACSSSLVAVHLASQAIESGQCEMALAGACACSSGPASTSRRARPACCRRPGDATPSTAARTASYRGRAWASWSSRTLPRRCATATGSAAFCSAWAPTRTVRPMA</sequence>
<dbReference type="PANTHER" id="PTHR43775:SF37">
    <property type="entry name" value="SI:DKEY-61P9.11"/>
    <property type="match status" value="1"/>
</dbReference>
<dbReference type="SMART" id="SM00825">
    <property type="entry name" value="PKS_KS"/>
    <property type="match status" value="1"/>
</dbReference>
<reference evidence="5 6" key="2">
    <citation type="submission" date="2020-03" db="EMBL/GenBank/DDBJ databases">
        <authorList>
            <person name="Ichikawa N."/>
            <person name="Kimura A."/>
            <person name="Kitahashi Y."/>
            <person name="Uohara A."/>
        </authorList>
    </citation>
    <scope>NUCLEOTIDE SEQUENCE [LARGE SCALE GENOMIC DNA]</scope>
    <source>
        <strain evidence="5 6">NBRC 107702</strain>
    </source>
</reference>
<evidence type="ECO:0000313" key="6">
    <source>
        <dbReference type="Proteomes" id="UP000502508"/>
    </source>
</evidence>
<evidence type="ECO:0000313" key="5">
    <source>
        <dbReference type="EMBL" id="BCB74920.1"/>
    </source>
</evidence>
<dbReference type="CDD" id="cd00833">
    <property type="entry name" value="PKS"/>
    <property type="match status" value="1"/>
</dbReference>
<dbReference type="GO" id="GO:0006633">
    <property type="term" value="P:fatty acid biosynthetic process"/>
    <property type="evidence" value="ECO:0007669"/>
    <property type="project" value="InterPro"/>
</dbReference>